<organism evidence="2 3">
    <name type="scientific">Patiriisocius marinus</name>
    <dbReference type="NCBI Taxonomy" id="1397112"/>
    <lineage>
        <taxon>Bacteria</taxon>
        <taxon>Pseudomonadati</taxon>
        <taxon>Bacteroidota</taxon>
        <taxon>Flavobacteriia</taxon>
        <taxon>Flavobacteriales</taxon>
        <taxon>Flavobacteriaceae</taxon>
        <taxon>Patiriisocius</taxon>
    </lineage>
</organism>
<evidence type="ECO:0000259" key="1">
    <source>
        <dbReference type="PROSITE" id="PS51228"/>
    </source>
</evidence>
<accession>A0A5J4J1G6</accession>
<comment type="caution">
    <text evidence="2">The sequence shown here is derived from an EMBL/GenBank/DDBJ whole genome shotgun (WGS) entry which is preliminary data.</text>
</comment>
<dbReference type="InterPro" id="IPR000582">
    <property type="entry name" value="Acyl-CoA-binding_protein"/>
</dbReference>
<dbReference type="Gene3D" id="1.20.80.10">
    <property type="match status" value="1"/>
</dbReference>
<evidence type="ECO:0000313" key="2">
    <source>
        <dbReference type="EMBL" id="GER59780.1"/>
    </source>
</evidence>
<dbReference type="SUPFAM" id="SSF47027">
    <property type="entry name" value="Acyl-CoA binding protein"/>
    <property type="match status" value="1"/>
</dbReference>
<dbReference type="AlphaFoldDB" id="A0A5J4J1G6"/>
<dbReference type="OrthoDB" id="981216at2"/>
<feature type="domain" description="ACB" evidence="1">
    <location>
        <begin position="6"/>
        <end position="89"/>
    </location>
</feature>
<evidence type="ECO:0000313" key="3">
    <source>
        <dbReference type="Proteomes" id="UP000326509"/>
    </source>
</evidence>
<dbReference type="GO" id="GO:0000062">
    <property type="term" value="F:fatty-acyl-CoA binding"/>
    <property type="evidence" value="ECO:0007669"/>
    <property type="project" value="InterPro"/>
</dbReference>
<name>A0A5J4J1G6_9FLAO</name>
<dbReference type="InterPro" id="IPR014352">
    <property type="entry name" value="FERM/acyl-CoA-bd_prot_sf"/>
</dbReference>
<dbReference type="PROSITE" id="PS51228">
    <property type="entry name" value="ACB_2"/>
    <property type="match status" value="1"/>
</dbReference>
<dbReference type="RefSeq" id="WP_151674234.1">
    <property type="nucleotide sequence ID" value="NZ_BKCG01000004.1"/>
</dbReference>
<reference evidence="2 3" key="1">
    <citation type="submission" date="2019-08" db="EMBL/GenBank/DDBJ databases">
        <title>Draft genome sequence of Ulvibacter marinus type strain NBRC 109484.</title>
        <authorList>
            <person name="Kawano K."/>
            <person name="Ushijima N."/>
            <person name="Kihara M."/>
            <person name="Itoh H."/>
        </authorList>
    </citation>
    <scope>NUCLEOTIDE SEQUENCE [LARGE SCALE GENOMIC DNA]</scope>
    <source>
        <strain evidence="2 3">NBRC 109484</strain>
    </source>
</reference>
<proteinExistence type="predicted"/>
<keyword evidence="3" id="KW-1185">Reference proteome</keyword>
<sequence>MTSEEIDIAFKKSVEIVNSHHKPFPADTLLKLYAYYKIATNAPHKASKSKQALITAFKTNALFQTKHLSEDEAKQLYIETANNYFLYRK</sequence>
<dbReference type="Pfam" id="PF00887">
    <property type="entry name" value="ACBP"/>
    <property type="match status" value="1"/>
</dbReference>
<protein>
    <recommendedName>
        <fullName evidence="1">ACB domain-containing protein</fullName>
    </recommendedName>
</protein>
<dbReference type="EMBL" id="BKCG01000004">
    <property type="protein sequence ID" value="GER59780.1"/>
    <property type="molecule type" value="Genomic_DNA"/>
</dbReference>
<gene>
    <name evidence="2" type="ORF">ULMA_18880</name>
</gene>
<dbReference type="InterPro" id="IPR035984">
    <property type="entry name" value="Acyl-CoA-binding_sf"/>
</dbReference>
<dbReference type="Proteomes" id="UP000326509">
    <property type="component" value="Unassembled WGS sequence"/>
</dbReference>